<dbReference type="InterPro" id="IPR011951">
    <property type="entry name" value="HAD-SF_hydro_IA_YjjG/PynA"/>
</dbReference>
<dbReference type="GO" id="GO:0008253">
    <property type="term" value="F:5'-nucleotidase activity"/>
    <property type="evidence" value="ECO:0007669"/>
    <property type="project" value="InterPro"/>
</dbReference>
<reference evidence="1 2" key="1">
    <citation type="journal article" date="2015" name="Genome Announc.">
        <title>Expanding the biotechnology potential of lactobacilli through comparative genomics of 213 strains and associated genera.</title>
        <authorList>
            <person name="Sun Z."/>
            <person name="Harris H.M."/>
            <person name="McCann A."/>
            <person name="Guo C."/>
            <person name="Argimon S."/>
            <person name="Zhang W."/>
            <person name="Yang X."/>
            <person name="Jeffery I.B."/>
            <person name="Cooney J.C."/>
            <person name="Kagawa T.F."/>
            <person name="Liu W."/>
            <person name="Song Y."/>
            <person name="Salvetti E."/>
            <person name="Wrobel A."/>
            <person name="Rasinkangas P."/>
            <person name="Parkhill J."/>
            <person name="Rea M.C."/>
            <person name="O'Sullivan O."/>
            <person name="Ritari J."/>
            <person name="Douillard F.P."/>
            <person name="Paul Ross R."/>
            <person name="Yang R."/>
            <person name="Briner A.E."/>
            <person name="Felis G.E."/>
            <person name="de Vos W.M."/>
            <person name="Barrangou R."/>
            <person name="Klaenhammer T.R."/>
            <person name="Caufield P.W."/>
            <person name="Cui Y."/>
            <person name="Zhang H."/>
            <person name="O'Toole P.W."/>
        </authorList>
    </citation>
    <scope>NUCLEOTIDE SEQUENCE [LARGE SCALE GENOMIC DNA]</scope>
    <source>
        <strain evidence="1 2">DSM 13345</strain>
    </source>
</reference>
<comment type="caution">
    <text evidence="1">The sequence shown here is derived from an EMBL/GenBank/DDBJ whole genome shotgun (WGS) entry which is preliminary data.</text>
</comment>
<dbReference type="NCBIfam" id="TIGR01549">
    <property type="entry name" value="HAD-SF-IA-v1"/>
    <property type="match status" value="1"/>
</dbReference>
<gene>
    <name evidence="1" type="ORF">FC47_GL002025</name>
</gene>
<dbReference type="Gene3D" id="1.10.150.240">
    <property type="entry name" value="Putative phosphatase, domain 2"/>
    <property type="match status" value="1"/>
</dbReference>
<dbReference type="SFLD" id="SFLDG01129">
    <property type="entry name" value="C1.5:_HAD__Beta-PGM__Phosphata"/>
    <property type="match status" value="1"/>
</dbReference>
<dbReference type="RefSeq" id="WP_056968246.1">
    <property type="nucleotide sequence ID" value="NZ_AZEQ01000009.1"/>
</dbReference>
<sequence>MYQNVLFDLDDTLLDFQSGQQAGITKILQSQGVQDIERGLAAFKQINQHVWQQIEQGADRQPLFDQRFNDLFAQFDKQVDGLALQQWYAKMEAANYHTMPDAHAILQQLSNNGVHIYAASNGETGMQQQRLSGAGLLNYFDAVFISEELGVAKPDPRFFEQIMATCPALTCKNTVMVGDSWQSDVRGAQNAGLDCIWITPNDQVPSAKFDYQIKIAHDLKQAVQLILK</sequence>
<dbReference type="SFLD" id="SFLDG01135">
    <property type="entry name" value="C1.5.6:_HAD__Beta-PGM__Phospha"/>
    <property type="match status" value="1"/>
</dbReference>
<dbReference type="InterPro" id="IPR036412">
    <property type="entry name" value="HAD-like_sf"/>
</dbReference>
<dbReference type="PRINTS" id="PR00413">
    <property type="entry name" value="HADHALOGNASE"/>
</dbReference>
<dbReference type="PATRIC" id="fig|1423771.3.peg.2105"/>
<dbReference type="PANTHER" id="PTHR47478:SF1">
    <property type="entry name" value="PYRIMIDINE 5'-NUCLEOTIDASE YJJG"/>
    <property type="match status" value="1"/>
</dbReference>
<dbReference type="NCBIfam" id="TIGR02254">
    <property type="entry name" value="YjjG_YfnB"/>
    <property type="match status" value="1"/>
</dbReference>
<proteinExistence type="predicted"/>
<name>A0A0R1P7Z5_LIMMU</name>
<dbReference type="SUPFAM" id="SSF56784">
    <property type="entry name" value="HAD-like"/>
    <property type="match status" value="1"/>
</dbReference>
<dbReference type="Gene3D" id="3.40.50.1000">
    <property type="entry name" value="HAD superfamily/HAD-like"/>
    <property type="match status" value="1"/>
</dbReference>
<dbReference type="InterPro" id="IPR023214">
    <property type="entry name" value="HAD_sf"/>
</dbReference>
<evidence type="ECO:0000313" key="2">
    <source>
        <dbReference type="Proteomes" id="UP000050901"/>
    </source>
</evidence>
<organism evidence="1 2">
    <name type="scientific">Limosilactobacillus mucosae DSM 13345</name>
    <dbReference type="NCBI Taxonomy" id="1423771"/>
    <lineage>
        <taxon>Bacteria</taxon>
        <taxon>Bacillati</taxon>
        <taxon>Bacillota</taxon>
        <taxon>Bacilli</taxon>
        <taxon>Lactobacillales</taxon>
        <taxon>Lactobacillaceae</taxon>
        <taxon>Limosilactobacillus</taxon>
    </lineage>
</organism>
<evidence type="ECO:0000313" key="1">
    <source>
        <dbReference type="EMBL" id="KRL25770.1"/>
    </source>
</evidence>
<protein>
    <submittedName>
        <fullName evidence="1">5-nucleotidase</fullName>
    </submittedName>
</protein>
<dbReference type="SFLD" id="SFLDS00003">
    <property type="entry name" value="Haloacid_Dehalogenase"/>
    <property type="match status" value="1"/>
</dbReference>
<dbReference type="InterPro" id="IPR006439">
    <property type="entry name" value="HAD-SF_hydro_IA"/>
</dbReference>
<dbReference type="InterPro" id="IPR052550">
    <property type="entry name" value="Pyrimidine_5'-ntase_YjjG"/>
</dbReference>
<dbReference type="NCBIfam" id="TIGR01509">
    <property type="entry name" value="HAD-SF-IA-v3"/>
    <property type="match status" value="1"/>
</dbReference>
<dbReference type="EMBL" id="AZEQ01000009">
    <property type="protein sequence ID" value="KRL25770.1"/>
    <property type="molecule type" value="Genomic_DNA"/>
</dbReference>
<accession>A0A0R1P7Z5</accession>
<dbReference type="PANTHER" id="PTHR47478">
    <property type="match status" value="1"/>
</dbReference>
<dbReference type="Proteomes" id="UP000050901">
    <property type="component" value="Unassembled WGS sequence"/>
</dbReference>
<dbReference type="InterPro" id="IPR023198">
    <property type="entry name" value="PGP-like_dom2"/>
</dbReference>
<dbReference type="Pfam" id="PF00702">
    <property type="entry name" value="Hydrolase"/>
    <property type="match status" value="1"/>
</dbReference>
<dbReference type="AlphaFoldDB" id="A0A0R1P7Z5"/>